<dbReference type="GO" id="GO:0008967">
    <property type="term" value="F:phosphoglycolate phosphatase activity"/>
    <property type="evidence" value="ECO:0007669"/>
    <property type="project" value="UniProtKB-EC"/>
</dbReference>
<dbReference type="InterPro" id="IPR041492">
    <property type="entry name" value="HAD_2"/>
</dbReference>
<keyword evidence="1" id="KW-0479">Metal-binding</keyword>
<comment type="caution">
    <text evidence="5">The sequence shown here is derived from an EMBL/GenBank/DDBJ whole genome shotgun (WGS) entry which is preliminary data.</text>
</comment>
<keyword evidence="2 5" id="KW-0378">Hydrolase</keyword>
<keyword evidence="4" id="KW-0119">Carbohydrate metabolism</keyword>
<dbReference type="Pfam" id="PF13419">
    <property type="entry name" value="HAD_2"/>
    <property type="match status" value="1"/>
</dbReference>
<sequence length="220" mass="24684">MEMIKAVLFDLDGTFADTAPDLAYALNRTLEAFDRPLLEYKKIRPVVSHGGVALIRLGFGLEPKDEGFESRKAHLLSVYEENIARHTRLFDGMDEVMNLLERQHMPWGIVTNKPAWLTDPLMDAMGLSERSSCIVSGDTCEKNKPHPMPLLHASELIRVPPPQCLYVGDAERDIRAGNDAGMQSAVALWGYIQDEDQPDEWNADITLETPEQLSLLLQPD</sequence>
<gene>
    <name evidence="5" type="ORF">JV46_11600</name>
</gene>
<evidence type="ECO:0000256" key="3">
    <source>
        <dbReference type="ARBA" id="ARBA00022842"/>
    </source>
</evidence>
<name>A0A0B0HA72_SOVGS</name>
<dbReference type="SUPFAM" id="SSF56784">
    <property type="entry name" value="HAD-like"/>
    <property type="match status" value="1"/>
</dbReference>
<keyword evidence="3" id="KW-0460">Magnesium</keyword>
<dbReference type="NCBIfam" id="TIGR01549">
    <property type="entry name" value="HAD-SF-IA-v1"/>
    <property type="match status" value="1"/>
</dbReference>
<dbReference type="PANTHER" id="PTHR43434:SF23">
    <property type="entry name" value="PHOSPHOGLYCOLATE PHOSPHATASE"/>
    <property type="match status" value="1"/>
</dbReference>
<dbReference type="GO" id="GO:0005829">
    <property type="term" value="C:cytosol"/>
    <property type="evidence" value="ECO:0007669"/>
    <property type="project" value="TreeGrafter"/>
</dbReference>
<keyword evidence="6" id="KW-1185">Reference proteome</keyword>
<dbReference type="InterPro" id="IPR036412">
    <property type="entry name" value="HAD-like_sf"/>
</dbReference>
<dbReference type="EC" id="3.1.3.18" evidence="5"/>
<dbReference type="SFLD" id="SFLDG01129">
    <property type="entry name" value="C1.5:_HAD__Beta-PGM__Phosphata"/>
    <property type="match status" value="1"/>
</dbReference>
<dbReference type="SFLD" id="SFLDS00003">
    <property type="entry name" value="Haloacid_Dehalogenase"/>
    <property type="match status" value="1"/>
</dbReference>
<evidence type="ECO:0000256" key="2">
    <source>
        <dbReference type="ARBA" id="ARBA00022801"/>
    </source>
</evidence>
<dbReference type="Gene3D" id="3.40.50.1000">
    <property type="entry name" value="HAD superfamily/HAD-like"/>
    <property type="match status" value="1"/>
</dbReference>
<evidence type="ECO:0000313" key="6">
    <source>
        <dbReference type="Proteomes" id="UP000030856"/>
    </source>
</evidence>
<dbReference type="GO" id="GO:0006281">
    <property type="term" value="P:DNA repair"/>
    <property type="evidence" value="ECO:0007669"/>
    <property type="project" value="TreeGrafter"/>
</dbReference>
<dbReference type="PATRIC" id="fig|2340.3.peg.89"/>
<dbReference type="AlphaFoldDB" id="A0A0B0HA72"/>
<dbReference type="InterPro" id="IPR050155">
    <property type="entry name" value="HAD-like_hydrolase_sf"/>
</dbReference>
<dbReference type="InterPro" id="IPR023214">
    <property type="entry name" value="HAD_sf"/>
</dbReference>
<protein>
    <submittedName>
        <fullName evidence="5">2-phosphoglycolate phosphatase</fullName>
        <ecNumber evidence="5">3.1.3.18</ecNumber>
    </submittedName>
</protein>
<evidence type="ECO:0000313" key="5">
    <source>
        <dbReference type="EMBL" id="KHF25567.1"/>
    </source>
</evidence>
<dbReference type="FunFam" id="3.40.50.1000:FF:000022">
    <property type="entry name" value="Phosphoglycolate phosphatase"/>
    <property type="match status" value="1"/>
</dbReference>
<dbReference type="Gene3D" id="1.10.150.240">
    <property type="entry name" value="Putative phosphatase, domain 2"/>
    <property type="match status" value="1"/>
</dbReference>
<reference evidence="5 6" key="1">
    <citation type="journal article" date="2014" name="BMC Genomics">
        <title>The genome of the intracellular bacterium of the coastal bivalve, Solemya velum: a blueprint for thriving in and out of symbiosis.</title>
        <authorList>
            <person name="Dmytrenko O."/>
            <person name="Russell S.L."/>
            <person name="Loo W.T."/>
            <person name="Fontanez K.M."/>
            <person name="Liao L."/>
            <person name="Roeselers G."/>
            <person name="Sharma R."/>
            <person name="Stewart F.J."/>
            <person name="Newton I.L."/>
            <person name="Woyke T."/>
            <person name="Wu D."/>
            <person name="Lang J.M."/>
            <person name="Eisen J.A."/>
            <person name="Cavanaugh C.M."/>
        </authorList>
    </citation>
    <scope>NUCLEOTIDE SEQUENCE [LARGE SCALE GENOMIC DNA]</scope>
    <source>
        <strain evidence="5 6">WH</strain>
    </source>
</reference>
<dbReference type="InterPro" id="IPR006439">
    <property type="entry name" value="HAD-SF_hydro_IA"/>
</dbReference>
<dbReference type="RefSeq" id="WP_230209596.1">
    <property type="nucleotide sequence ID" value="NZ_MPNX01000005.1"/>
</dbReference>
<accession>A0A0B0HA72</accession>
<dbReference type="GeneID" id="86991516"/>
<dbReference type="EMBL" id="JRAA01000001">
    <property type="protein sequence ID" value="KHF25567.1"/>
    <property type="molecule type" value="Genomic_DNA"/>
</dbReference>
<dbReference type="GO" id="GO:0046872">
    <property type="term" value="F:metal ion binding"/>
    <property type="evidence" value="ECO:0007669"/>
    <property type="project" value="UniProtKB-KW"/>
</dbReference>
<dbReference type="PANTHER" id="PTHR43434">
    <property type="entry name" value="PHOSPHOGLYCOLATE PHOSPHATASE"/>
    <property type="match status" value="1"/>
</dbReference>
<dbReference type="STRING" id="2340.JV46_11600"/>
<evidence type="ECO:0000256" key="4">
    <source>
        <dbReference type="ARBA" id="ARBA00023277"/>
    </source>
</evidence>
<dbReference type="eggNOG" id="COG0546">
    <property type="taxonomic scope" value="Bacteria"/>
</dbReference>
<organism evidence="5 6">
    <name type="scientific">Solemya velum gill symbiont</name>
    <dbReference type="NCBI Taxonomy" id="2340"/>
    <lineage>
        <taxon>Bacteria</taxon>
        <taxon>Pseudomonadati</taxon>
        <taxon>Pseudomonadota</taxon>
        <taxon>Gammaproteobacteria</taxon>
        <taxon>sulfur-oxidizing symbionts</taxon>
    </lineage>
</organism>
<dbReference type="InterPro" id="IPR023198">
    <property type="entry name" value="PGP-like_dom2"/>
</dbReference>
<evidence type="ECO:0000256" key="1">
    <source>
        <dbReference type="ARBA" id="ARBA00022723"/>
    </source>
</evidence>
<proteinExistence type="predicted"/>
<dbReference type="Proteomes" id="UP000030856">
    <property type="component" value="Unassembled WGS sequence"/>
</dbReference>
<dbReference type="NCBIfam" id="TIGR01509">
    <property type="entry name" value="HAD-SF-IA-v3"/>
    <property type="match status" value="1"/>
</dbReference>